<sequence length="222" mass="23348">MKKFALGLGVAAVALSAPAMARDGQGYFGVDVGAVFPNEYELDVTTNAGVAQNAVLIEGETGWEVAGVLGYDFGPVRAELEGSYKEWDPTLLTSTVIGIPRTAEAVRNGNFFTGTSVAGGELRLTSVMANALVDFGGDEGVGLSVGGGFGHTWMSGETSIYSPGPGYIDDADHTWAWQAIAALRVPASRNFDVGLKYKYFNTNTFNVTDSQGRATSFSLATH</sequence>
<dbReference type="InterPro" id="IPR027385">
    <property type="entry name" value="Beta-barrel_OMP"/>
</dbReference>
<evidence type="ECO:0000259" key="3">
    <source>
        <dbReference type="Pfam" id="PF13505"/>
    </source>
</evidence>
<evidence type="ECO:0000256" key="2">
    <source>
        <dbReference type="SAM" id="SignalP"/>
    </source>
</evidence>
<gene>
    <name evidence="4" type="ORF">ACFODU_02630</name>
</gene>
<evidence type="ECO:0000313" key="4">
    <source>
        <dbReference type="EMBL" id="MFC3096697.1"/>
    </source>
</evidence>
<dbReference type="SUPFAM" id="SSF56925">
    <property type="entry name" value="OMPA-like"/>
    <property type="match status" value="1"/>
</dbReference>
<reference evidence="5" key="1">
    <citation type="journal article" date="2019" name="Int. J. Syst. Evol. Microbiol.">
        <title>The Global Catalogue of Microorganisms (GCM) 10K type strain sequencing project: providing services to taxonomists for standard genome sequencing and annotation.</title>
        <authorList>
            <consortium name="The Broad Institute Genomics Platform"/>
            <consortium name="The Broad Institute Genome Sequencing Center for Infectious Disease"/>
            <person name="Wu L."/>
            <person name="Ma J."/>
        </authorList>
    </citation>
    <scope>NUCLEOTIDE SEQUENCE [LARGE SCALE GENOMIC DNA]</scope>
    <source>
        <strain evidence="5">KCTC 52607</strain>
    </source>
</reference>
<name>A0ABV7E2K4_9SPHN</name>
<protein>
    <submittedName>
        <fullName evidence="4">Outer membrane protein</fullName>
    </submittedName>
</protein>
<proteinExistence type="predicted"/>
<keyword evidence="5" id="KW-1185">Reference proteome</keyword>
<dbReference type="InterPro" id="IPR011250">
    <property type="entry name" value="OMP/PagP_B-barrel"/>
</dbReference>
<dbReference type="EMBL" id="JBHRST010000002">
    <property type="protein sequence ID" value="MFC3096697.1"/>
    <property type="molecule type" value="Genomic_DNA"/>
</dbReference>
<feature type="chain" id="PRO_5047066848" evidence="2">
    <location>
        <begin position="22"/>
        <end position="222"/>
    </location>
</feature>
<feature type="domain" description="Outer membrane protein beta-barrel" evidence="3">
    <location>
        <begin position="11"/>
        <end position="219"/>
    </location>
</feature>
<feature type="non-terminal residue" evidence="4">
    <location>
        <position position="222"/>
    </location>
</feature>
<evidence type="ECO:0000313" key="5">
    <source>
        <dbReference type="Proteomes" id="UP001595456"/>
    </source>
</evidence>
<dbReference type="RefSeq" id="WP_377922612.1">
    <property type="nucleotide sequence ID" value="NZ_JBHRST010000002.1"/>
</dbReference>
<dbReference type="Proteomes" id="UP001595456">
    <property type="component" value="Unassembled WGS sequence"/>
</dbReference>
<comment type="caution">
    <text evidence="4">The sequence shown here is derived from an EMBL/GenBank/DDBJ whole genome shotgun (WGS) entry which is preliminary data.</text>
</comment>
<organism evidence="4 5">
    <name type="scientific">Alteraurantiacibacter palmitatis</name>
    <dbReference type="NCBI Taxonomy" id="2054628"/>
    <lineage>
        <taxon>Bacteria</taxon>
        <taxon>Pseudomonadati</taxon>
        <taxon>Pseudomonadota</taxon>
        <taxon>Alphaproteobacteria</taxon>
        <taxon>Sphingomonadales</taxon>
        <taxon>Erythrobacteraceae</taxon>
        <taxon>Alteraurantiacibacter</taxon>
    </lineage>
</organism>
<feature type="signal peptide" evidence="2">
    <location>
        <begin position="1"/>
        <end position="21"/>
    </location>
</feature>
<evidence type="ECO:0000256" key="1">
    <source>
        <dbReference type="ARBA" id="ARBA00022729"/>
    </source>
</evidence>
<dbReference type="Pfam" id="PF13505">
    <property type="entry name" value="OMP_b-brl"/>
    <property type="match status" value="1"/>
</dbReference>
<dbReference type="Gene3D" id="2.40.160.20">
    <property type="match status" value="1"/>
</dbReference>
<accession>A0ABV7E2K4</accession>
<keyword evidence="1 2" id="KW-0732">Signal</keyword>